<comment type="function">
    <text evidence="5">Toxic component of a toxin-antitoxin (TA) system. An RNase.</text>
</comment>
<keyword evidence="5" id="KW-0800">Toxin</keyword>
<dbReference type="EC" id="3.1.-.-" evidence="5"/>
<evidence type="ECO:0000256" key="2">
    <source>
        <dbReference type="ARBA" id="ARBA00022722"/>
    </source>
</evidence>
<gene>
    <name evidence="5" type="primary">vapC</name>
    <name evidence="7" type="ORF">METD_P1METDI0100</name>
</gene>
<protein>
    <recommendedName>
        <fullName evidence="5">Ribonuclease VapC</fullName>
        <shortName evidence="5">RNase VapC</shortName>
        <ecNumber evidence="5">3.1.-.-</ecNumber>
    </recommendedName>
    <alternativeName>
        <fullName evidence="5">Toxin VapC</fullName>
    </alternativeName>
</protein>
<geneLocation type="plasmid" evidence="7 8">
    <name>p1METDI</name>
</geneLocation>
<keyword evidence="7" id="KW-0614">Plasmid</keyword>
<evidence type="ECO:0000256" key="1">
    <source>
        <dbReference type="ARBA" id="ARBA00022649"/>
    </source>
</evidence>
<dbReference type="InterPro" id="IPR029060">
    <property type="entry name" value="PIN-like_dom_sf"/>
</dbReference>
<name>C7CN59_METED</name>
<evidence type="ECO:0000313" key="7">
    <source>
        <dbReference type="EMBL" id="CAX17089.1"/>
    </source>
</evidence>
<dbReference type="GO" id="GO:0016787">
    <property type="term" value="F:hydrolase activity"/>
    <property type="evidence" value="ECO:0007669"/>
    <property type="project" value="UniProtKB-KW"/>
</dbReference>
<dbReference type="GO" id="GO:0090729">
    <property type="term" value="F:toxin activity"/>
    <property type="evidence" value="ECO:0007669"/>
    <property type="project" value="UniProtKB-KW"/>
</dbReference>
<keyword evidence="3 5" id="KW-0479">Metal-binding</keyword>
<comment type="cofactor">
    <cofactor evidence="5">
        <name>Mg(2+)</name>
        <dbReference type="ChEBI" id="CHEBI:18420"/>
    </cofactor>
</comment>
<dbReference type="GO" id="GO:0004540">
    <property type="term" value="F:RNA nuclease activity"/>
    <property type="evidence" value="ECO:0007669"/>
    <property type="project" value="InterPro"/>
</dbReference>
<dbReference type="InterPro" id="IPR002716">
    <property type="entry name" value="PIN_dom"/>
</dbReference>
<feature type="binding site" evidence="5">
    <location>
        <position position="5"/>
    </location>
    <ligand>
        <name>Mg(2+)</name>
        <dbReference type="ChEBI" id="CHEBI:18420"/>
    </ligand>
</feature>
<dbReference type="CDD" id="cd09871">
    <property type="entry name" value="PIN_MtVapC28-VapC30-like"/>
    <property type="match status" value="1"/>
</dbReference>
<evidence type="ECO:0000256" key="4">
    <source>
        <dbReference type="ARBA" id="ARBA00022801"/>
    </source>
</evidence>
<evidence type="ECO:0000313" key="8">
    <source>
        <dbReference type="Proteomes" id="UP000008070"/>
    </source>
</evidence>
<keyword evidence="1 5" id="KW-1277">Toxin-antitoxin system</keyword>
<organism evidence="7 8">
    <name type="scientific">Methylorubrum extorquens (strain DSM 6343 / CIP 106787 / DM4)</name>
    <name type="common">Methylobacterium extorquens</name>
    <dbReference type="NCBI Taxonomy" id="661410"/>
    <lineage>
        <taxon>Bacteria</taxon>
        <taxon>Pseudomonadati</taxon>
        <taxon>Pseudomonadota</taxon>
        <taxon>Alphaproteobacteria</taxon>
        <taxon>Hyphomicrobiales</taxon>
        <taxon>Methylobacteriaceae</taxon>
        <taxon>Methylorubrum</taxon>
    </lineage>
</organism>
<dbReference type="Proteomes" id="UP000008070">
    <property type="component" value="Plasmid p1METDI"/>
</dbReference>
<dbReference type="Pfam" id="PF01850">
    <property type="entry name" value="PIN"/>
    <property type="match status" value="1"/>
</dbReference>
<dbReference type="HAMAP" id="MF_00265">
    <property type="entry name" value="VapC_Nob1"/>
    <property type="match status" value="1"/>
</dbReference>
<dbReference type="SUPFAM" id="SSF88723">
    <property type="entry name" value="PIN domain-like"/>
    <property type="match status" value="1"/>
</dbReference>
<evidence type="ECO:0000259" key="6">
    <source>
        <dbReference type="Pfam" id="PF01850"/>
    </source>
</evidence>
<feature type="binding site" evidence="5">
    <location>
        <position position="103"/>
    </location>
    <ligand>
        <name>Mg(2+)</name>
        <dbReference type="ChEBI" id="CHEBI:18420"/>
    </ligand>
</feature>
<proteinExistence type="inferred from homology"/>
<feature type="domain" description="PIN" evidence="6">
    <location>
        <begin position="2"/>
        <end position="127"/>
    </location>
</feature>
<dbReference type="Gene3D" id="3.40.50.1010">
    <property type="entry name" value="5'-nuclease"/>
    <property type="match status" value="1"/>
</dbReference>
<dbReference type="EMBL" id="FP103043">
    <property type="protein sequence ID" value="CAX17089.1"/>
    <property type="molecule type" value="Genomic_DNA"/>
</dbReference>
<dbReference type="HOGENOM" id="CLU_144760_0_0_5"/>
<evidence type="ECO:0000256" key="3">
    <source>
        <dbReference type="ARBA" id="ARBA00022723"/>
    </source>
</evidence>
<dbReference type="AlphaFoldDB" id="C7CN59"/>
<dbReference type="InterPro" id="IPR022907">
    <property type="entry name" value="VapC_family"/>
</dbReference>
<evidence type="ECO:0000256" key="5">
    <source>
        <dbReference type="HAMAP-Rule" id="MF_00265"/>
    </source>
</evidence>
<reference evidence="8" key="1">
    <citation type="journal article" date="2009" name="PLoS ONE">
        <title>Methylobacterium genome sequences: a reference blueprint to investigate microbial metabolism of C1 compounds from natural and industrial sources.</title>
        <authorList>
            <person name="Vuilleumier S."/>
            <person name="Chistoserdova L."/>
            <person name="Lee M.-C."/>
            <person name="Bringel F."/>
            <person name="Lajus A."/>
            <person name="Zhou Y."/>
            <person name="Gourion B."/>
            <person name="Barbe V."/>
            <person name="Chang J."/>
            <person name="Cruveiller S."/>
            <person name="Dossat C."/>
            <person name="Gillett W."/>
            <person name="Gruffaz C."/>
            <person name="Haugen E."/>
            <person name="Hourcade E."/>
            <person name="Levy R."/>
            <person name="Mangenot S."/>
            <person name="Muller E."/>
            <person name="Nadalig T."/>
            <person name="Pagni M."/>
            <person name="Penny C."/>
            <person name="Peyraud R."/>
            <person name="Robinson D.G."/>
            <person name="Roche D."/>
            <person name="Rouy Z."/>
            <person name="Saenampechek C."/>
            <person name="Salvignol G."/>
            <person name="Vallenet D."/>
            <person name="Wu Z."/>
            <person name="Marx C.J."/>
            <person name="Vorholt J.A."/>
            <person name="Olson M.V."/>
            <person name="Kaul R."/>
            <person name="Weissenbach J."/>
            <person name="Medigue C."/>
            <person name="Lidstrom M.E."/>
        </authorList>
    </citation>
    <scope>NUCLEOTIDE SEQUENCE [LARGE SCALE GENOMIC DNA]</scope>
    <source>
        <strain evidence="8">DSM 6343 / CIP 106787 / DM4</strain>
        <plasmid evidence="8">p1METDI</plasmid>
    </source>
</reference>
<dbReference type="KEGG" id="mdi:p1METDI0100"/>
<accession>C7CN59</accession>
<comment type="similarity">
    <text evidence="5">Belongs to the PINc/VapC protein family.</text>
</comment>
<keyword evidence="2 5" id="KW-0540">Nuclease</keyword>
<dbReference type="GO" id="GO:0000287">
    <property type="term" value="F:magnesium ion binding"/>
    <property type="evidence" value="ECO:0007669"/>
    <property type="project" value="UniProtKB-UniRule"/>
</dbReference>
<keyword evidence="4 5" id="KW-0378">Hydrolase</keyword>
<sequence length="132" mass="14097">MMFVDASALTAILAGEPDAPALVARLQQARQRLSSPLAVWETTIALARILDLTLPEAQQAVRDYLALASIQVVAVSPKAADGAIEAFDRFGQGRHPAGLNFGDCFAYACARSYRMPLLFKGNDFALTDISAA</sequence>
<keyword evidence="5" id="KW-0460">Magnesium</keyword>